<evidence type="ECO:0000256" key="1">
    <source>
        <dbReference type="SAM" id="MobiDB-lite"/>
    </source>
</evidence>
<reference evidence="2 3" key="1">
    <citation type="submission" date="2019-02" db="EMBL/GenBank/DDBJ databases">
        <title>Deep-cultivation of Planctomycetes and their phenomic and genomic characterization uncovers novel biology.</title>
        <authorList>
            <person name="Wiegand S."/>
            <person name="Jogler M."/>
            <person name="Boedeker C."/>
            <person name="Pinto D."/>
            <person name="Vollmers J."/>
            <person name="Rivas-Marin E."/>
            <person name="Kohn T."/>
            <person name="Peeters S.H."/>
            <person name="Heuer A."/>
            <person name="Rast P."/>
            <person name="Oberbeckmann S."/>
            <person name="Bunk B."/>
            <person name="Jeske O."/>
            <person name="Meyerdierks A."/>
            <person name="Storesund J.E."/>
            <person name="Kallscheuer N."/>
            <person name="Luecker S."/>
            <person name="Lage O.M."/>
            <person name="Pohl T."/>
            <person name="Merkel B.J."/>
            <person name="Hornburger P."/>
            <person name="Mueller R.-W."/>
            <person name="Bruemmer F."/>
            <person name="Labrenz M."/>
            <person name="Spormann A.M."/>
            <person name="Op den Camp H."/>
            <person name="Overmann J."/>
            <person name="Amann R."/>
            <person name="Jetten M.S.M."/>
            <person name="Mascher T."/>
            <person name="Medema M.H."/>
            <person name="Devos D.P."/>
            <person name="Kaster A.-K."/>
            <person name="Ovreas L."/>
            <person name="Rohde M."/>
            <person name="Galperin M.Y."/>
            <person name="Jogler C."/>
        </authorList>
    </citation>
    <scope>NUCLEOTIDE SEQUENCE [LARGE SCALE GENOMIC DNA]</scope>
    <source>
        <strain evidence="2 3">Pan181</strain>
    </source>
</reference>
<feature type="region of interest" description="Disordered" evidence="1">
    <location>
        <begin position="97"/>
        <end position="128"/>
    </location>
</feature>
<feature type="compositionally biased region" description="Polar residues" evidence="1">
    <location>
        <begin position="110"/>
        <end position="128"/>
    </location>
</feature>
<gene>
    <name evidence="2" type="ORF">Pan181_35900</name>
</gene>
<keyword evidence="3" id="KW-1185">Reference proteome</keyword>
<accession>A0A518ARM5</accession>
<evidence type="ECO:0000313" key="2">
    <source>
        <dbReference type="EMBL" id="QDU57375.1"/>
    </source>
</evidence>
<protein>
    <submittedName>
        <fullName evidence="2">Uncharacterized protein</fullName>
    </submittedName>
</protein>
<dbReference type="AlphaFoldDB" id="A0A518ARM5"/>
<organism evidence="2 3">
    <name type="scientific">Aeoliella mucimassa</name>
    <dbReference type="NCBI Taxonomy" id="2527972"/>
    <lineage>
        <taxon>Bacteria</taxon>
        <taxon>Pseudomonadati</taxon>
        <taxon>Planctomycetota</taxon>
        <taxon>Planctomycetia</taxon>
        <taxon>Pirellulales</taxon>
        <taxon>Lacipirellulaceae</taxon>
        <taxon>Aeoliella</taxon>
    </lineage>
</organism>
<feature type="region of interest" description="Disordered" evidence="1">
    <location>
        <begin position="148"/>
        <end position="168"/>
    </location>
</feature>
<dbReference type="Proteomes" id="UP000315750">
    <property type="component" value="Chromosome"/>
</dbReference>
<dbReference type="KEGG" id="amuc:Pan181_35900"/>
<sequence length="273" mass="30379">MRTRILRPDPYQNEHLVEHRFETRLLYLGLPLLADREGRLEDRPKRIKMQLFPADAVDIDQMLEELAGGECPLILRYQVDGVRVIQILRWEELQKPHSQESKSVLPTPEPSCNQGGNSVQPTCKPTSTVTENQIARTCETRVIEQGKESIEQGKGGAGGKSGLPDPIASIDDRQLREAIREWLAYRREQHKYSPKPRALAALVATCQQQAEEHGTEAVLAAIRQAEANGWKSFDAARGSPPARSQPSTPVSMRKMAPEAAAAEYLKLRGGLCG</sequence>
<proteinExistence type="predicted"/>
<evidence type="ECO:0000313" key="3">
    <source>
        <dbReference type="Proteomes" id="UP000315750"/>
    </source>
</evidence>
<feature type="region of interest" description="Disordered" evidence="1">
    <location>
        <begin position="232"/>
        <end position="255"/>
    </location>
</feature>
<name>A0A518ARM5_9BACT</name>
<dbReference type="EMBL" id="CP036278">
    <property type="protein sequence ID" value="QDU57375.1"/>
    <property type="molecule type" value="Genomic_DNA"/>
</dbReference>